<name>G0NF16_CAEBE</name>
<evidence type="ECO:0000313" key="8">
    <source>
        <dbReference type="EMBL" id="EGT59041.1"/>
    </source>
</evidence>
<proteinExistence type="inferred from homology"/>
<sequence length="391" mass="44030">MSDGHILADTDTIHKLEEKMFHNEDPTLTVSTPKVSSKMQEMLKFPKVELHLHFEGAVRVETLFDIAKQKGVSLAGAKTVQELRKALETHEPANLAKVLEAFEIFLPIIKGDLVAIERMAYELCEDQHKNGVVYFEGRYSPHLMLSNDHPVRAFQEVTAERVVEAVKRGFDRGEKQFGIKARSIICCIRGLDKKFPQTILDLATDFKYLGIVAIDVAGTAHGADEQYEPEVVAAFQEAFKRGVHRTVHAGESGGPKEVHRAIHEMHAERIGHGYRVMRDEQMYIENFVNSKSIHLESCPYSSVMTGAVPLDWKNHPIIRWAKDDVNFSISRDDPTCFDNSMLSELALAHEQIGLDIHQLWKAQLNAAKACFLPDDEKAELVKLVEAGEPKL</sequence>
<dbReference type="eggNOG" id="KOG1097">
    <property type="taxonomic scope" value="Eukaryota"/>
</dbReference>
<dbReference type="SUPFAM" id="SSF51556">
    <property type="entry name" value="Metallo-dependent hydrolases"/>
    <property type="match status" value="1"/>
</dbReference>
<dbReference type="NCBIfam" id="TIGR01430">
    <property type="entry name" value="aden_deam"/>
    <property type="match status" value="1"/>
</dbReference>
<evidence type="ECO:0000256" key="5">
    <source>
        <dbReference type="ARBA" id="ARBA00022801"/>
    </source>
</evidence>
<evidence type="ECO:0000313" key="9">
    <source>
        <dbReference type="Proteomes" id="UP000008068"/>
    </source>
</evidence>
<dbReference type="GO" id="GO:0004000">
    <property type="term" value="F:adenosine deaminase activity"/>
    <property type="evidence" value="ECO:0007669"/>
    <property type="project" value="UniProtKB-ARBA"/>
</dbReference>
<evidence type="ECO:0000256" key="2">
    <source>
        <dbReference type="ARBA" id="ARBA00006676"/>
    </source>
</evidence>
<dbReference type="STRING" id="135651.G0NF16"/>
<evidence type="ECO:0000259" key="7">
    <source>
        <dbReference type="Pfam" id="PF00962"/>
    </source>
</evidence>
<dbReference type="HOGENOM" id="CLU_039228_0_1_1"/>
<feature type="domain" description="Adenosine deaminase" evidence="7">
    <location>
        <begin position="46"/>
        <end position="385"/>
    </location>
</feature>
<dbReference type="Proteomes" id="UP000008068">
    <property type="component" value="Unassembled WGS sequence"/>
</dbReference>
<dbReference type="InterPro" id="IPR032466">
    <property type="entry name" value="Metal_Hydrolase"/>
</dbReference>
<evidence type="ECO:0000256" key="1">
    <source>
        <dbReference type="ARBA" id="ARBA00001947"/>
    </source>
</evidence>
<comment type="cofactor">
    <cofactor evidence="1">
        <name>Zn(2+)</name>
        <dbReference type="ChEBI" id="CHEBI:29105"/>
    </cofactor>
</comment>
<keyword evidence="4" id="KW-0479">Metal-binding</keyword>
<keyword evidence="5" id="KW-0378">Hydrolase</keyword>
<evidence type="ECO:0000256" key="3">
    <source>
        <dbReference type="ARBA" id="ARBA00012784"/>
    </source>
</evidence>
<evidence type="ECO:0000256" key="4">
    <source>
        <dbReference type="ARBA" id="ARBA00022723"/>
    </source>
</evidence>
<dbReference type="InParanoid" id="G0NF16"/>
<keyword evidence="9" id="KW-1185">Reference proteome</keyword>
<dbReference type="EMBL" id="GL379874">
    <property type="protein sequence ID" value="EGT59041.1"/>
    <property type="molecule type" value="Genomic_DNA"/>
</dbReference>
<dbReference type="Gene3D" id="3.20.20.140">
    <property type="entry name" value="Metal-dependent hydrolases"/>
    <property type="match status" value="1"/>
</dbReference>
<dbReference type="GO" id="GO:0060169">
    <property type="term" value="P:negative regulation of adenosine receptor signaling pathway"/>
    <property type="evidence" value="ECO:0007669"/>
    <property type="project" value="TreeGrafter"/>
</dbReference>
<dbReference type="GO" id="GO:0046872">
    <property type="term" value="F:metal ion binding"/>
    <property type="evidence" value="ECO:0007669"/>
    <property type="project" value="UniProtKB-KW"/>
</dbReference>
<accession>G0NF16</accession>
<dbReference type="FunFam" id="3.20.20.140:FF:000057">
    <property type="entry name" value="Adenosine deaminase"/>
    <property type="match status" value="1"/>
</dbReference>
<gene>
    <name evidence="8" type="ORF">CAEBREN_18930</name>
</gene>
<dbReference type="GO" id="GO:0009897">
    <property type="term" value="C:external side of plasma membrane"/>
    <property type="evidence" value="ECO:0007669"/>
    <property type="project" value="TreeGrafter"/>
</dbReference>
<dbReference type="GO" id="GO:0006154">
    <property type="term" value="P:adenosine catabolic process"/>
    <property type="evidence" value="ECO:0007669"/>
    <property type="project" value="TreeGrafter"/>
</dbReference>
<reference evidence="9" key="1">
    <citation type="submission" date="2011-07" db="EMBL/GenBank/DDBJ databases">
        <authorList>
            <consortium name="Caenorhabditis brenneri Sequencing and Analysis Consortium"/>
            <person name="Wilson R.K."/>
        </authorList>
    </citation>
    <scope>NUCLEOTIDE SEQUENCE [LARGE SCALE GENOMIC DNA]</scope>
    <source>
        <strain evidence="9">PB2801</strain>
    </source>
</reference>
<dbReference type="PANTHER" id="PTHR11409:SF43">
    <property type="entry name" value="ADENOSINE DEAMINASE"/>
    <property type="match status" value="1"/>
</dbReference>
<keyword evidence="6" id="KW-0862">Zinc</keyword>
<dbReference type="GO" id="GO:0043103">
    <property type="term" value="P:hypoxanthine salvage"/>
    <property type="evidence" value="ECO:0007669"/>
    <property type="project" value="TreeGrafter"/>
</dbReference>
<dbReference type="GO" id="GO:0005829">
    <property type="term" value="C:cytosol"/>
    <property type="evidence" value="ECO:0007669"/>
    <property type="project" value="TreeGrafter"/>
</dbReference>
<dbReference type="Pfam" id="PF00962">
    <property type="entry name" value="A_deaminase"/>
    <property type="match status" value="1"/>
</dbReference>
<dbReference type="InterPro" id="IPR006330">
    <property type="entry name" value="Ado/ade_deaminase"/>
</dbReference>
<comment type="similarity">
    <text evidence="2">Belongs to the metallo-dependent hydrolases superfamily. Adenosine and AMP deaminases family.</text>
</comment>
<dbReference type="OrthoDB" id="272271at2759"/>
<dbReference type="GO" id="GO:0046103">
    <property type="term" value="P:inosine biosynthetic process"/>
    <property type="evidence" value="ECO:0007669"/>
    <property type="project" value="TreeGrafter"/>
</dbReference>
<protein>
    <recommendedName>
        <fullName evidence="3">adenosine deaminase</fullName>
        <ecNumber evidence="3">3.5.4.4</ecNumber>
    </recommendedName>
</protein>
<dbReference type="PANTHER" id="PTHR11409">
    <property type="entry name" value="ADENOSINE DEAMINASE"/>
    <property type="match status" value="1"/>
</dbReference>
<evidence type="ECO:0000256" key="6">
    <source>
        <dbReference type="ARBA" id="ARBA00022833"/>
    </source>
</evidence>
<organism evidence="9">
    <name type="scientific">Caenorhabditis brenneri</name>
    <name type="common">Nematode worm</name>
    <dbReference type="NCBI Taxonomy" id="135651"/>
    <lineage>
        <taxon>Eukaryota</taxon>
        <taxon>Metazoa</taxon>
        <taxon>Ecdysozoa</taxon>
        <taxon>Nematoda</taxon>
        <taxon>Chromadorea</taxon>
        <taxon>Rhabditida</taxon>
        <taxon>Rhabditina</taxon>
        <taxon>Rhabditomorpha</taxon>
        <taxon>Rhabditoidea</taxon>
        <taxon>Rhabditidae</taxon>
        <taxon>Peloderinae</taxon>
        <taxon>Caenorhabditis</taxon>
    </lineage>
</organism>
<dbReference type="InterPro" id="IPR001365">
    <property type="entry name" value="A_deaminase_dom"/>
</dbReference>
<dbReference type="EC" id="3.5.4.4" evidence="3"/>
<dbReference type="AlphaFoldDB" id="G0NF16"/>